<dbReference type="EMBL" id="GL629756">
    <property type="protein sequence ID" value="EFX05032.1"/>
    <property type="molecule type" value="Genomic_DNA"/>
</dbReference>
<accession>F0XB94</accession>
<dbReference type="Proteomes" id="UP000007796">
    <property type="component" value="Unassembled WGS sequence"/>
</dbReference>
<dbReference type="HOGENOM" id="CLU_709915_0_0_1"/>
<dbReference type="GeneID" id="25978600"/>
<dbReference type="RefSeq" id="XP_014174514.1">
    <property type="nucleotide sequence ID" value="XM_014319039.1"/>
</dbReference>
<name>F0XB94_GROCL</name>
<dbReference type="AlphaFoldDB" id="F0XB94"/>
<sequence>MLQLFGRLPMELRIEIFSYLFEKKWNGWRADIPRETISYLYRESSLRQVLAHFCHRLLRIYDLDVFYDKAVFLSRKPDMGSMLKEIRFDIDLGERPKTELFYEQPSGTPINIIRMIVKYYNEECSRIPPRRKSPWWMVRATAFYQVWLTCFLRRIPEVEYVSLHLPERGTMPLIAGVNDDIVLPGVVSLSLWPSAEFSLLFDADLDLNMGSAILHMAPNVETLYIFNHAQVSLPTVFTDEGLTAVGITAKLNRIRHIIISLEPELPLVQLSRLFAAMGPNLSSVEIDYRVGLSICHRVKLDISLRDILIILLPWRHTLTSLEIYVGNHSADKRRLTPDDDLLLQFDHLKTLFADEFSIDIHTSRLGYMLPESLEHLKVKGTSLKALAIS</sequence>
<reference evidence="1 2" key="1">
    <citation type="journal article" date="2011" name="Proc. Natl. Acad. Sci. U.S.A.">
        <title>Genome and transcriptome analyses of the mountain pine beetle-fungal symbiont Grosmannia clavigera, a lodgepole pine pathogen.</title>
        <authorList>
            <person name="DiGuistini S."/>
            <person name="Wang Y."/>
            <person name="Liao N.Y."/>
            <person name="Taylor G."/>
            <person name="Tanguay P."/>
            <person name="Feau N."/>
            <person name="Henrissat B."/>
            <person name="Chan S.K."/>
            <person name="Hesse-Orce U."/>
            <person name="Alamouti S.M."/>
            <person name="Tsui C.K.M."/>
            <person name="Docking R.T."/>
            <person name="Levasseur A."/>
            <person name="Haridas S."/>
            <person name="Robertson G."/>
            <person name="Birol I."/>
            <person name="Holt R.A."/>
            <person name="Marra M.A."/>
            <person name="Hamelin R.C."/>
            <person name="Hirst M."/>
            <person name="Jones S.J.M."/>
            <person name="Bohlmann J."/>
            <person name="Breuil C."/>
        </authorList>
    </citation>
    <scope>NUCLEOTIDE SEQUENCE [LARGE SCALE GENOMIC DNA]</scope>
    <source>
        <strain evidence="2">kw1407 / UAMH 11150</strain>
    </source>
</reference>
<organism evidence="2">
    <name type="scientific">Grosmannia clavigera (strain kw1407 / UAMH 11150)</name>
    <name type="common">Blue stain fungus</name>
    <name type="synonym">Graphiocladiella clavigera</name>
    <dbReference type="NCBI Taxonomy" id="655863"/>
    <lineage>
        <taxon>Eukaryota</taxon>
        <taxon>Fungi</taxon>
        <taxon>Dikarya</taxon>
        <taxon>Ascomycota</taxon>
        <taxon>Pezizomycotina</taxon>
        <taxon>Sordariomycetes</taxon>
        <taxon>Sordariomycetidae</taxon>
        <taxon>Ophiostomatales</taxon>
        <taxon>Ophiostomataceae</taxon>
        <taxon>Leptographium</taxon>
    </lineage>
</organism>
<dbReference type="InParanoid" id="F0XB94"/>
<evidence type="ECO:0000313" key="2">
    <source>
        <dbReference type="Proteomes" id="UP000007796"/>
    </source>
</evidence>
<protein>
    <submittedName>
        <fullName evidence="1">Uncharacterized protein</fullName>
    </submittedName>
</protein>
<evidence type="ECO:0000313" key="1">
    <source>
        <dbReference type="EMBL" id="EFX05032.1"/>
    </source>
</evidence>
<proteinExistence type="predicted"/>
<gene>
    <name evidence="1" type="ORF">CMQ_5294</name>
</gene>
<keyword evidence="2" id="KW-1185">Reference proteome</keyword>